<keyword evidence="1" id="KW-0812">Transmembrane</keyword>
<name>A0A1B8ZZC5_9FLAO</name>
<proteinExistence type="predicted"/>
<feature type="transmembrane region" description="Helical" evidence="1">
    <location>
        <begin position="7"/>
        <end position="28"/>
    </location>
</feature>
<feature type="transmembrane region" description="Helical" evidence="1">
    <location>
        <begin position="34"/>
        <end position="54"/>
    </location>
</feature>
<evidence type="ECO:0000313" key="2">
    <source>
        <dbReference type="EMBL" id="OCA76910.1"/>
    </source>
</evidence>
<comment type="caution">
    <text evidence="2">The sequence shown here is derived from an EMBL/GenBank/DDBJ whole genome shotgun (WGS) entry which is preliminary data.</text>
</comment>
<dbReference type="Proteomes" id="UP000092651">
    <property type="component" value="Unassembled WGS sequence"/>
</dbReference>
<dbReference type="EMBL" id="MAYH01000001">
    <property type="protein sequence ID" value="OCA76910.1"/>
    <property type="molecule type" value="Genomic_DNA"/>
</dbReference>
<keyword evidence="1" id="KW-0472">Membrane</keyword>
<accession>A0A1B8ZZC5</accession>
<sequence length="239" mass="27890">MKINPIIIFNILIVIFLLIAIAVTVFMVKNGMNIYYISASAFTSLLLLFILYSINKGIPSSHQVISTIEKNKERLDFNDKELIINSPVMEHKQIIEWNNVEAIYCLNMIPLDGTYHNFEYSIFLKQPAKTEKYKDLSWYNKLVSSENNSLELKINDYDNIDFKKLHPAVEKYLIKKETSEGYLHKKFGNNIRSVQENNTTTSFPADQPLKTFELYKIFDKEDPTNDEKLKEYRANAIKI</sequence>
<protein>
    <submittedName>
        <fullName evidence="2">Uncharacterized protein</fullName>
    </submittedName>
</protein>
<dbReference type="AlphaFoldDB" id="A0A1B8ZZC5"/>
<gene>
    <name evidence="2" type="ORF">BBI01_00135</name>
</gene>
<evidence type="ECO:0000256" key="1">
    <source>
        <dbReference type="SAM" id="Phobius"/>
    </source>
</evidence>
<dbReference type="RefSeq" id="WP_065392669.1">
    <property type="nucleotide sequence ID" value="NZ_MAYH01000001.1"/>
</dbReference>
<evidence type="ECO:0000313" key="3">
    <source>
        <dbReference type="Proteomes" id="UP000092651"/>
    </source>
</evidence>
<keyword evidence="1" id="KW-1133">Transmembrane helix</keyword>
<keyword evidence="3" id="KW-1185">Reference proteome</keyword>
<organism evidence="2 3">
    <name type="scientific">Chryseobacterium artocarpi</name>
    <dbReference type="NCBI Taxonomy" id="1414727"/>
    <lineage>
        <taxon>Bacteria</taxon>
        <taxon>Pseudomonadati</taxon>
        <taxon>Bacteroidota</taxon>
        <taxon>Flavobacteriia</taxon>
        <taxon>Flavobacteriales</taxon>
        <taxon>Weeksellaceae</taxon>
        <taxon>Chryseobacterium group</taxon>
        <taxon>Chryseobacterium</taxon>
    </lineage>
</organism>
<reference evidence="2 3" key="1">
    <citation type="submission" date="2016-07" db="EMBL/GenBank/DDBJ databases">
        <authorList>
            <person name="Jeong J.-J."/>
            <person name="Kim D.W."/>
            <person name="Sang M.K."/>
            <person name="Choi I.-G."/>
            <person name="Kim K.D."/>
        </authorList>
    </citation>
    <scope>NUCLEOTIDE SEQUENCE [LARGE SCALE GENOMIC DNA]</scope>
    <source>
        <strain evidence="2 3">UTM-3</strain>
    </source>
</reference>
<dbReference type="OrthoDB" id="1245209at2"/>